<keyword evidence="2" id="KW-1185">Reference proteome</keyword>
<dbReference type="Proteomes" id="UP000078542">
    <property type="component" value="Unassembled WGS sequence"/>
</dbReference>
<gene>
    <name evidence="1" type="ORF">ALC62_13829</name>
</gene>
<proteinExistence type="predicted"/>
<protein>
    <submittedName>
        <fullName evidence="1">Uncharacterized protein</fullName>
    </submittedName>
</protein>
<name>A0A195C5E1_9HYME</name>
<sequence>MSVHGIVEQYPGESYPSQPRHNAESSAEDTEFRALFTKGYFKKQSQKSTEVGVVYLTTERVPPPLEYLNIVIVLSNAILILVKSIQSRIEISSRMSRRSRVPIFVSFIKTEDIEHEYVVSGRADSQMFARLQSVCLRLMPESGSVSIFGFGSRPQKLLSMYQCPRTTCVQTSEEEDVGLSQRREVGLATLVPPTRLTPTWKDQASDVLPLR</sequence>
<reference evidence="1 2" key="1">
    <citation type="submission" date="2016-03" db="EMBL/GenBank/DDBJ databases">
        <title>Cyphomyrmex costatus WGS genome.</title>
        <authorList>
            <person name="Nygaard S."/>
            <person name="Hu H."/>
            <person name="Boomsma J."/>
            <person name="Zhang G."/>
        </authorList>
    </citation>
    <scope>NUCLEOTIDE SEQUENCE [LARGE SCALE GENOMIC DNA]</scope>
    <source>
        <strain evidence="1">MS0001</strain>
        <tissue evidence="1">Whole body</tissue>
    </source>
</reference>
<accession>A0A195C5E1</accession>
<evidence type="ECO:0000313" key="2">
    <source>
        <dbReference type="Proteomes" id="UP000078542"/>
    </source>
</evidence>
<evidence type="ECO:0000313" key="1">
    <source>
        <dbReference type="EMBL" id="KYM95401.1"/>
    </source>
</evidence>
<organism evidence="1 2">
    <name type="scientific">Cyphomyrmex costatus</name>
    <dbReference type="NCBI Taxonomy" id="456900"/>
    <lineage>
        <taxon>Eukaryota</taxon>
        <taxon>Metazoa</taxon>
        <taxon>Ecdysozoa</taxon>
        <taxon>Arthropoda</taxon>
        <taxon>Hexapoda</taxon>
        <taxon>Insecta</taxon>
        <taxon>Pterygota</taxon>
        <taxon>Neoptera</taxon>
        <taxon>Endopterygota</taxon>
        <taxon>Hymenoptera</taxon>
        <taxon>Apocrita</taxon>
        <taxon>Aculeata</taxon>
        <taxon>Formicoidea</taxon>
        <taxon>Formicidae</taxon>
        <taxon>Myrmicinae</taxon>
        <taxon>Cyphomyrmex</taxon>
    </lineage>
</organism>
<dbReference type="AlphaFoldDB" id="A0A195C5E1"/>
<dbReference type="EMBL" id="KQ978292">
    <property type="protein sequence ID" value="KYM95401.1"/>
    <property type="molecule type" value="Genomic_DNA"/>
</dbReference>